<evidence type="ECO:0008006" key="3">
    <source>
        <dbReference type="Google" id="ProtNLM"/>
    </source>
</evidence>
<dbReference type="SUPFAM" id="SSF46785">
    <property type="entry name" value="Winged helix' DNA-binding domain"/>
    <property type="match status" value="1"/>
</dbReference>
<gene>
    <name evidence="1" type="ORF">SAMN05443665_104528</name>
</gene>
<keyword evidence="2" id="KW-1185">Reference proteome</keyword>
<dbReference type="Proteomes" id="UP000198318">
    <property type="component" value="Unassembled WGS sequence"/>
</dbReference>
<dbReference type="AlphaFoldDB" id="A0A239NP49"/>
<accession>A0A239NP49</accession>
<sequence>MLFRREVLEGIAGGRIDRVFRVWGRPPVRAGSTQRTWAGIIVIDSVTAVTPEEITEEDALRSGFADRTALLTALSKSRKEGGYHRVMLHLGGPDPRAELAANADLTDRELADLKAALDAVDARSRREPWTREVLRLIEERPGLRALDLAEHLGRDRLPFKADVRRLKALGLTESLETGYRLSPRGEALMAYLRSLPE</sequence>
<evidence type="ECO:0000313" key="2">
    <source>
        <dbReference type="Proteomes" id="UP000198318"/>
    </source>
</evidence>
<dbReference type="OrthoDB" id="121143at2"/>
<proteinExistence type="predicted"/>
<organism evidence="1 2">
    <name type="scientific">Actinomadura meyerae</name>
    <dbReference type="NCBI Taxonomy" id="240840"/>
    <lineage>
        <taxon>Bacteria</taxon>
        <taxon>Bacillati</taxon>
        <taxon>Actinomycetota</taxon>
        <taxon>Actinomycetes</taxon>
        <taxon>Streptosporangiales</taxon>
        <taxon>Thermomonosporaceae</taxon>
        <taxon>Actinomadura</taxon>
    </lineage>
</organism>
<name>A0A239NP49_9ACTN</name>
<reference evidence="1 2" key="1">
    <citation type="submission" date="2017-06" db="EMBL/GenBank/DDBJ databases">
        <authorList>
            <person name="Kim H.J."/>
            <person name="Triplett B.A."/>
        </authorList>
    </citation>
    <scope>NUCLEOTIDE SEQUENCE [LARGE SCALE GENOMIC DNA]</scope>
    <source>
        <strain evidence="1 2">DSM 44715</strain>
    </source>
</reference>
<dbReference type="InterPro" id="IPR036390">
    <property type="entry name" value="WH_DNA-bd_sf"/>
</dbReference>
<dbReference type="RefSeq" id="WP_089330073.1">
    <property type="nucleotide sequence ID" value="NZ_FZOR01000045.1"/>
</dbReference>
<dbReference type="EMBL" id="FZOR01000045">
    <property type="protein sequence ID" value="SNT56432.1"/>
    <property type="molecule type" value="Genomic_DNA"/>
</dbReference>
<protein>
    <recommendedName>
        <fullName evidence="3">ASCH domain-containing protein</fullName>
    </recommendedName>
</protein>
<evidence type="ECO:0000313" key="1">
    <source>
        <dbReference type="EMBL" id="SNT56432.1"/>
    </source>
</evidence>